<dbReference type="AlphaFoldDB" id="A0A6H1ZE68"/>
<reference evidence="1" key="1">
    <citation type="submission" date="2020-03" db="EMBL/GenBank/DDBJ databases">
        <title>The deep terrestrial virosphere.</title>
        <authorList>
            <person name="Holmfeldt K."/>
            <person name="Nilsson E."/>
            <person name="Simone D."/>
            <person name="Lopez-Fernandez M."/>
            <person name="Wu X."/>
            <person name="de Brujin I."/>
            <person name="Lundin D."/>
            <person name="Andersson A."/>
            <person name="Bertilsson S."/>
            <person name="Dopson M."/>
        </authorList>
    </citation>
    <scope>NUCLEOTIDE SEQUENCE</scope>
    <source>
        <strain evidence="1">TM448A00285</strain>
        <strain evidence="2">TM448B01549</strain>
    </source>
</reference>
<evidence type="ECO:0000313" key="1">
    <source>
        <dbReference type="EMBL" id="QJA45828.1"/>
    </source>
</evidence>
<dbReference type="EMBL" id="MT143998">
    <property type="protein sequence ID" value="QJA45828.1"/>
    <property type="molecule type" value="Genomic_DNA"/>
</dbReference>
<protein>
    <submittedName>
        <fullName evidence="1">Uncharacterized protein</fullName>
    </submittedName>
</protein>
<sequence>MAGIRVNSKDVLDEVRKLRMDLQTLTKLLIGASDEPDKPGLMVIVARYVNGN</sequence>
<organism evidence="1">
    <name type="scientific">viral metagenome</name>
    <dbReference type="NCBI Taxonomy" id="1070528"/>
    <lineage>
        <taxon>unclassified sequences</taxon>
        <taxon>metagenomes</taxon>
        <taxon>organismal metagenomes</taxon>
    </lineage>
</organism>
<accession>A0A6H1ZE68</accession>
<evidence type="ECO:0000313" key="2">
    <source>
        <dbReference type="EMBL" id="QJH99315.1"/>
    </source>
</evidence>
<name>A0A6H1ZE68_9ZZZZ</name>
<proteinExistence type="predicted"/>
<dbReference type="EMBL" id="MT144781">
    <property type="protein sequence ID" value="QJH99315.1"/>
    <property type="molecule type" value="Genomic_DNA"/>
</dbReference>
<gene>
    <name evidence="1" type="ORF">TM448A00285_0006</name>
    <name evidence="2" type="ORF">TM448B01549_0016</name>
</gene>